<dbReference type="PANTHER" id="PTHR43685">
    <property type="entry name" value="GLYCOSYLTRANSFERASE"/>
    <property type="match status" value="1"/>
</dbReference>
<dbReference type="InterPro" id="IPR050834">
    <property type="entry name" value="Glycosyltransf_2"/>
</dbReference>
<protein>
    <submittedName>
        <fullName evidence="2">Glycosyl transferase</fullName>
    </submittedName>
</protein>
<dbReference type="Gene3D" id="3.90.550.10">
    <property type="entry name" value="Spore Coat Polysaccharide Biosynthesis Protein SpsA, Chain A"/>
    <property type="match status" value="1"/>
</dbReference>
<dbReference type="AlphaFoldDB" id="A0A5J4FVT6"/>
<sequence>MHETLDSFIAQTYENWECLLVDDGSTDTTVEVIKTYTIKDDRFKLYNRPQNRPKGANACRNYGFEQSSGAFINWFDSDDIAAPQFLEQKIKLLEDHPEIDMAACYGERFYDDARENTYMKPVDDKSDNEIENYILHDFCFYTNSPLWRKDILIKNAEIFDEEMHRSQEKDFHFRMLVKGFSYKRYVEKPLFFKRGDNDSISTNAEKSINAKLSVFRLREKQFDLINASNNKSKKKLLEYLFYRQAVNYYDVMIALDSKAEKKVFRKKYFPQLISMIRQTHLETSYKNKLFLGDFLLQSLNKGYKFFYFPQFDHRSF</sequence>
<accession>A0A5J4FVT6</accession>
<evidence type="ECO:0000313" key="2">
    <source>
        <dbReference type="EMBL" id="GEQ86807.1"/>
    </source>
</evidence>
<dbReference type="GO" id="GO:0016740">
    <property type="term" value="F:transferase activity"/>
    <property type="evidence" value="ECO:0007669"/>
    <property type="project" value="UniProtKB-KW"/>
</dbReference>
<feature type="domain" description="Glycosyltransferase 2-like" evidence="1">
    <location>
        <begin position="2"/>
        <end position="119"/>
    </location>
</feature>
<reference evidence="2 3" key="1">
    <citation type="submission" date="2019-08" db="EMBL/GenBank/DDBJ databases">
        <title>Ulvibacter marinistellae sp. nov., isolated from a starfish, Patiria pectinifera.</title>
        <authorList>
            <person name="Kawano K."/>
            <person name="Ushijima N."/>
            <person name="Kihara M."/>
            <person name="Itoh H."/>
        </authorList>
    </citation>
    <scope>NUCLEOTIDE SEQUENCE [LARGE SCALE GENOMIC DNA]</scope>
    <source>
        <strain evidence="2 3">KK4</strain>
    </source>
</reference>
<dbReference type="PANTHER" id="PTHR43685:SF2">
    <property type="entry name" value="GLYCOSYLTRANSFERASE 2-LIKE DOMAIN-CONTAINING PROTEIN"/>
    <property type="match status" value="1"/>
</dbReference>
<dbReference type="CDD" id="cd00761">
    <property type="entry name" value="Glyco_tranf_GTA_type"/>
    <property type="match status" value="1"/>
</dbReference>
<comment type="caution">
    <text evidence="2">The sequence shown here is derived from an EMBL/GenBank/DDBJ whole genome shotgun (WGS) entry which is preliminary data.</text>
</comment>
<dbReference type="EMBL" id="BKCF01000004">
    <property type="protein sequence ID" value="GEQ86807.1"/>
    <property type="molecule type" value="Genomic_DNA"/>
</dbReference>
<dbReference type="InterPro" id="IPR029044">
    <property type="entry name" value="Nucleotide-diphossugar_trans"/>
</dbReference>
<keyword evidence="3" id="KW-1185">Reference proteome</keyword>
<dbReference type="InterPro" id="IPR001173">
    <property type="entry name" value="Glyco_trans_2-like"/>
</dbReference>
<gene>
    <name evidence="2" type="primary">cps2J</name>
    <name evidence="2" type="ORF">ULMS_23150</name>
</gene>
<name>A0A5J4FVT6_9FLAO</name>
<evidence type="ECO:0000313" key="3">
    <source>
        <dbReference type="Proteomes" id="UP000326994"/>
    </source>
</evidence>
<evidence type="ECO:0000259" key="1">
    <source>
        <dbReference type="Pfam" id="PF00535"/>
    </source>
</evidence>
<dbReference type="Pfam" id="PF00535">
    <property type="entry name" value="Glycos_transf_2"/>
    <property type="match status" value="1"/>
</dbReference>
<dbReference type="Proteomes" id="UP000326994">
    <property type="component" value="Unassembled WGS sequence"/>
</dbReference>
<organism evidence="2 3">
    <name type="scientific">Patiriisocius marinistellae</name>
    <dbReference type="NCBI Taxonomy" id="2494560"/>
    <lineage>
        <taxon>Bacteria</taxon>
        <taxon>Pseudomonadati</taxon>
        <taxon>Bacteroidota</taxon>
        <taxon>Flavobacteriia</taxon>
        <taxon>Flavobacteriales</taxon>
        <taxon>Flavobacteriaceae</taxon>
        <taxon>Patiriisocius</taxon>
    </lineage>
</organism>
<keyword evidence="2" id="KW-0808">Transferase</keyword>
<proteinExistence type="predicted"/>
<dbReference type="SUPFAM" id="SSF53448">
    <property type="entry name" value="Nucleotide-diphospho-sugar transferases"/>
    <property type="match status" value="1"/>
</dbReference>